<protein>
    <recommendedName>
        <fullName evidence="3">PBS lyase</fullName>
    </recommendedName>
</protein>
<reference evidence="1 2" key="1">
    <citation type="submission" date="2015-10" db="EMBL/GenBank/DDBJ databases">
        <authorList>
            <person name="Gilbert D.G."/>
        </authorList>
    </citation>
    <scope>NUCLEOTIDE SEQUENCE [LARGE SCALE GENOMIC DNA]</scope>
    <source>
        <strain evidence="1 2">NRRL B-16712</strain>
    </source>
</reference>
<dbReference type="Proteomes" id="UP000053244">
    <property type="component" value="Unassembled WGS sequence"/>
</dbReference>
<dbReference type="EMBL" id="LLZH01000294">
    <property type="protein sequence ID" value="KUL27902.1"/>
    <property type="molecule type" value="Genomic_DNA"/>
</dbReference>
<comment type="caution">
    <text evidence="1">The sequence shown here is derived from an EMBL/GenBank/DDBJ whole genome shotgun (WGS) entry which is preliminary data.</text>
</comment>
<dbReference type="InterPro" id="IPR011989">
    <property type="entry name" value="ARM-like"/>
</dbReference>
<keyword evidence="2" id="KW-1185">Reference proteome</keyword>
<accession>A0A101JJF2</accession>
<evidence type="ECO:0000313" key="2">
    <source>
        <dbReference type="Proteomes" id="UP000053244"/>
    </source>
</evidence>
<dbReference type="GO" id="GO:0016491">
    <property type="term" value="F:oxidoreductase activity"/>
    <property type="evidence" value="ECO:0007669"/>
    <property type="project" value="TreeGrafter"/>
</dbReference>
<dbReference type="OrthoDB" id="278248at2"/>
<dbReference type="Gene3D" id="1.25.10.10">
    <property type="entry name" value="Leucine-rich Repeat Variant"/>
    <property type="match status" value="1"/>
</dbReference>
<dbReference type="PANTHER" id="PTHR12697:SF38">
    <property type="entry name" value="PBS LYASE HEAT DOMAIN PROTEIN REPEAT-CONTAINING PROTEIN"/>
    <property type="match status" value="1"/>
</dbReference>
<dbReference type="AlphaFoldDB" id="A0A101JJF2"/>
<evidence type="ECO:0000313" key="1">
    <source>
        <dbReference type="EMBL" id="KUL27902.1"/>
    </source>
</evidence>
<gene>
    <name evidence="1" type="ORF">ADL15_34300</name>
</gene>
<dbReference type="PANTHER" id="PTHR12697">
    <property type="entry name" value="PBS LYASE HEAT-LIKE PROTEIN"/>
    <property type="match status" value="1"/>
</dbReference>
<name>A0A101JJF2_9ACTN</name>
<organism evidence="1 2">
    <name type="scientific">Actinoplanes awajinensis subsp. mycoplanecinus</name>
    <dbReference type="NCBI Taxonomy" id="135947"/>
    <lineage>
        <taxon>Bacteria</taxon>
        <taxon>Bacillati</taxon>
        <taxon>Actinomycetota</taxon>
        <taxon>Actinomycetes</taxon>
        <taxon>Micromonosporales</taxon>
        <taxon>Micromonosporaceae</taxon>
        <taxon>Actinoplanes</taxon>
    </lineage>
</organism>
<proteinExistence type="predicted"/>
<evidence type="ECO:0008006" key="3">
    <source>
        <dbReference type="Google" id="ProtNLM"/>
    </source>
</evidence>
<dbReference type="InterPro" id="IPR016024">
    <property type="entry name" value="ARM-type_fold"/>
</dbReference>
<sequence length="256" mass="27904">MTAMSMSPAEVAHAVDEAMAAEEDRRWALVSHLQFHGGEAALHRATDLSRDTDPEHRRLAADILAQLGTGQGTPARTSPYRTEATTVLLAMAHDDEAPEVLDSVAYAFGHIGDDRCVPALIRLSTHASDQVRHGVVFGLLGWDDPAALTTLIRLTTDTDPEVRNWATFGLARQTDADTPELRAALAARLDDEDEIRYEAISGLALRDDDRAVEPMLQALTAAKNGDSGWDLTEVLHRTAARTGDPRLQHHLPDWPG</sequence>
<dbReference type="Pfam" id="PF13646">
    <property type="entry name" value="HEAT_2"/>
    <property type="match status" value="1"/>
</dbReference>
<dbReference type="SUPFAM" id="SSF48371">
    <property type="entry name" value="ARM repeat"/>
    <property type="match status" value="1"/>
</dbReference>